<protein>
    <submittedName>
        <fullName evidence="1">Uncharacterized protein</fullName>
    </submittedName>
</protein>
<reference evidence="1 2" key="1">
    <citation type="journal article" date="2015" name="Microbes Environ.">
        <title>Distribution and evolution of nitrogen fixation genes in the phylum bacteroidetes.</title>
        <authorList>
            <person name="Inoue J."/>
            <person name="Oshima K."/>
            <person name="Suda W."/>
            <person name="Sakamoto M."/>
            <person name="Iino T."/>
            <person name="Noda S."/>
            <person name="Hongoh Y."/>
            <person name="Hattori M."/>
            <person name="Ohkuma M."/>
        </authorList>
    </citation>
    <scope>NUCLEOTIDE SEQUENCE [LARGE SCALE GENOMIC DNA]</scope>
    <source>
        <strain evidence="1 2">JCM 15093</strain>
    </source>
</reference>
<comment type="caution">
    <text evidence="1">The sequence shown here is derived from an EMBL/GenBank/DDBJ whole genome shotgun (WGS) entry which is preliminary data.</text>
</comment>
<organism evidence="1 2">
    <name type="scientific">Bacteroides graminisolvens DSM 19988 = JCM 15093</name>
    <dbReference type="NCBI Taxonomy" id="1121097"/>
    <lineage>
        <taxon>Bacteria</taxon>
        <taxon>Pseudomonadati</taxon>
        <taxon>Bacteroidota</taxon>
        <taxon>Bacteroidia</taxon>
        <taxon>Bacteroidales</taxon>
        <taxon>Bacteroidaceae</taxon>
        <taxon>Bacteroides</taxon>
    </lineage>
</organism>
<proteinExistence type="predicted"/>
<evidence type="ECO:0000313" key="1">
    <source>
        <dbReference type="EMBL" id="GAK37805.1"/>
    </source>
</evidence>
<dbReference type="AlphaFoldDB" id="A0A069D632"/>
<evidence type="ECO:0000313" key="2">
    <source>
        <dbReference type="Proteomes" id="UP000027601"/>
    </source>
</evidence>
<keyword evidence="2" id="KW-1185">Reference proteome</keyword>
<name>A0A069D632_9BACE</name>
<gene>
    <name evidence="1" type="ORF">JCM15093_3084</name>
</gene>
<dbReference type="eggNOG" id="ENOG5032PXY">
    <property type="taxonomic scope" value="Bacteria"/>
</dbReference>
<dbReference type="EMBL" id="BAJS01000029">
    <property type="protein sequence ID" value="GAK37805.1"/>
    <property type="molecule type" value="Genomic_DNA"/>
</dbReference>
<accession>A0A069D632</accession>
<sequence length="57" mass="6697">MVVNSHSVEDAMFERYHEYCKEEGLESTDDGFAEFMRNNKAEIVELIYLVHNAEKNN</sequence>
<dbReference type="Proteomes" id="UP000027601">
    <property type="component" value="Unassembled WGS sequence"/>
</dbReference>
<dbReference type="STRING" id="1121097.GCA_000428125_01508"/>